<evidence type="ECO:0000313" key="7">
    <source>
        <dbReference type="EMBL" id="CAG8618865.1"/>
    </source>
</evidence>
<name>A0A9N9GQP5_9GLOM</name>
<sequence>MATEEVPEVSSITSKSDADAEVFQLEALSLNYLRSQNISVIPDDDHIPKLRPCKLCNKAIFGFRLEAFTALHCGHLFHRICLEIHIIRGATKYPTCPTCGIAIEIFREESALASGKCGVMPKEKASQQSNVTIDDDEGELEFMQEIGLMERDASSVSAEKTKQVIMEDQATSLIANNSISTQEQATSPISNMRNVTVDAQTRTSRQASPKITREQEKLQGLLHELSTPIKGETDEDGNESSENSMSQSLARLYQKASLAKKPPLEQP</sequence>
<dbReference type="InterPro" id="IPR013083">
    <property type="entry name" value="Znf_RING/FYVE/PHD"/>
</dbReference>
<keyword evidence="2 4" id="KW-0863">Zinc-finger</keyword>
<dbReference type="InterPro" id="IPR001841">
    <property type="entry name" value="Znf_RING"/>
</dbReference>
<evidence type="ECO:0000256" key="1">
    <source>
        <dbReference type="ARBA" id="ARBA00022723"/>
    </source>
</evidence>
<organism evidence="7 8">
    <name type="scientific">Ambispora gerdemannii</name>
    <dbReference type="NCBI Taxonomy" id="144530"/>
    <lineage>
        <taxon>Eukaryota</taxon>
        <taxon>Fungi</taxon>
        <taxon>Fungi incertae sedis</taxon>
        <taxon>Mucoromycota</taxon>
        <taxon>Glomeromycotina</taxon>
        <taxon>Glomeromycetes</taxon>
        <taxon>Archaeosporales</taxon>
        <taxon>Ambisporaceae</taxon>
        <taxon>Ambispora</taxon>
    </lineage>
</organism>
<accession>A0A9N9GQP5</accession>
<dbReference type="AlphaFoldDB" id="A0A9N9GQP5"/>
<dbReference type="PROSITE" id="PS50089">
    <property type="entry name" value="ZF_RING_2"/>
    <property type="match status" value="1"/>
</dbReference>
<dbReference type="SMART" id="SM00184">
    <property type="entry name" value="RING"/>
    <property type="match status" value="1"/>
</dbReference>
<protein>
    <submittedName>
        <fullName evidence="7">1489_t:CDS:1</fullName>
    </submittedName>
</protein>
<evidence type="ECO:0000256" key="2">
    <source>
        <dbReference type="ARBA" id="ARBA00022771"/>
    </source>
</evidence>
<keyword evidence="1" id="KW-0479">Metal-binding</keyword>
<evidence type="ECO:0000313" key="8">
    <source>
        <dbReference type="Proteomes" id="UP000789831"/>
    </source>
</evidence>
<feature type="compositionally biased region" description="Polar residues" evidence="5">
    <location>
        <begin position="240"/>
        <end position="249"/>
    </location>
</feature>
<comment type="caution">
    <text evidence="7">The sequence shown here is derived from an EMBL/GenBank/DDBJ whole genome shotgun (WGS) entry which is preliminary data.</text>
</comment>
<feature type="region of interest" description="Disordered" evidence="5">
    <location>
        <begin position="199"/>
        <end position="267"/>
    </location>
</feature>
<keyword evidence="3" id="KW-0862">Zinc</keyword>
<reference evidence="7" key="1">
    <citation type="submission" date="2021-06" db="EMBL/GenBank/DDBJ databases">
        <authorList>
            <person name="Kallberg Y."/>
            <person name="Tangrot J."/>
            <person name="Rosling A."/>
        </authorList>
    </citation>
    <scope>NUCLEOTIDE SEQUENCE</scope>
    <source>
        <strain evidence="7">MT106</strain>
    </source>
</reference>
<proteinExistence type="predicted"/>
<dbReference type="InterPro" id="IPR018957">
    <property type="entry name" value="Znf_C3HC4_RING-type"/>
</dbReference>
<dbReference type="SUPFAM" id="SSF57850">
    <property type="entry name" value="RING/U-box"/>
    <property type="match status" value="1"/>
</dbReference>
<evidence type="ECO:0000256" key="3">
    <source>
        <dbReference type="ARBA" id="ARBA00022833"/>
    </source>
</evidence>
<keyword evidence="8" id="KW-1185">Reference proteome</keyword>
<dbReference type="EMBL" id="CAJVPL010002748">
    <property type="protein sequence ID" value="CAG8618865.1"/>
    <property type="molecule type" value="Genomic_DNA"/>
</dbReference>
<feature type="compositionally biased region" description="Polar residues" evidence="5">
    <location>
        <begin position="199"/>
        <end position="209"/>
    </location>
</feature>
<dbReference type="GO" id="GO:0008270">
    <property type="term" value="F:zinc ion binding"/>
    <property type="evidence" value="ECO:0007669"/>
    <property type="project" value="UniProtKB-KW"/>
</dbReference>
<dbReference type="Proteomes" id="UP000789831">
    <property type="component" value="Unassembled WGS sequence"/>
</dbReference>
<dbReference type="Pfam" id="PF00097">
    <property type="entry name" value="zf-C3HC4"/>
    <property type="match status" value="1"/>
</dbReference>
<evidence type="ECO:0000256" key="4">
    <source>
        <dbReference type="PROSITE-ProRule" id="PRU00175"/>
    </source>
</evidence>
<evidence type="ECO:0000259" key="6">
    <source>
        <dbReference type="PROSITE" id="PS50089"/>
    </source>
</evidence>
<gene>
    <name evidence="7" type="ORF">AGERDE_LOCUS9965</name>
</gene>
<evidence type="ECO:0000256" key="5">
    <source>
        <dbReference type="SAM" id="MobiDB-lite"/>
    </source>
</evidence>
<feature type="domain" description="RING-type" evidence="6">
    <location>
        <begin position="53"/>
        <end position="99"/>
    </location>
</feature>
<dbReference type="Gene3D" id="3.30.40.10">
    <property type="entry name" value="Zinc/RING finger domain, C3HC4 (zinc finger)"/>
    <property type="match status" value="1"/>
</dbReference>
<dbReference type="OrthoDB" id="2410838at2759"/>